<proteinExistence type="predicted"/>
<gene>
    <name evidence="1" type="ORF">AVDCRST_MAG71-824</name>
</gene>
<evidence type="ECO:0000313" key="1">
    <source>
        <dbReference type="EMBL" id="CAA9313306.1"/>
    </source>
</evidence>
<reference evidence="1" key="1">
    <citation type="submission" date="2020-02" db="EMBL/GenBank/DDBJ databases">
        <authorList>
            <person name="Meier V. D."/>
        </authorList>
    </citation>
    <scope>NUCLEOTIDE SEQUENCE</scope>
    <source>
        <strain evidence="1">AVDCRST_MAG71</strain>
    </source>
</reference>
<dbReference type="AlphaFoldDB" id="A0A6J4KRM8"/>
<name>A0A6J4KRM8_9GAMM</name>
<accession>A0A6J4KRM8</accession>
<sequence length="175" mass="18302">MTREETLDQLRMANAAMDPVVDMLASESPHAVASRLCALLEPLGAGAGIAYSAEWPQHIEWVCAGNAGDGGLDLARSAAVALRTGVKLKGAQLLCDDGQGALAVAMGSLSRIDDAVLAAARQRMRELLTAQRLRAAVAQLAQAERLQHALFAIADMAGSDLDMTTMLSQLHGIVG</sequence>
<protein>
    <submittedName>
        <fullName evidence="1">Uncharacterized protein</fullName>
    </submittedName>
</protein>
<dbReference type="EMBL" id="CADCUA010000236">
    <property type="protein sequence ID" value="CAA9313306.1"/>
    <property type="molecule type" value="Genomic_DNA"/>
</dbReference>
<organism evidence="1">
    <name type="scientific">uncultured Lysobacter sp</name>
    <dbReference type="NCBI Taxonomy" id="271060"/>
    <lineage>
        <taxon>Bacteria</taxon>
        <taxon>Pseudomonadati</taxon>
        <taxon>Pseudomonadota</taxon>
        <taxon>Gammaproteobacteria</taxon>
        <taxon>Lysobacterales</taxon>
        <taxon>Lysobacteraceae</taxon>
        <taxon>Lysobacter</taxon>
        <taxon>environmental samples</taxon>
    </lineage>
</organism>
<feature type="non-terminal residue" evidence="1">
    <location>
        <position position="175"/>
    </location>
</feature>